<dbReference type="AlphaFoldDB" id="A0A7W7RY84"/>
<dbReference type="Pfam" id="PF02909">
    <property type="entry name" value="TetR_C_1"/>
    <property type="match status" value="1"/>
</dbReference>
<dbReference type="GO" id="GO:0000976">
    <property type="term" value="F:transcription cis-regulatory region binding"/>
    <property type="evidence" value="ECO:0007669"/>
    <property type="project" value="TreeGrafter"/>
</dbReference>
<sequence length="263" mass="28698">MNQCFSSVWLREPRAAKSSTLSRAQIVRVAVQLLDAEGLEALSMRRLATRLGSGATSIYWHVATKDDLLELVLDEVYGGFTVLDVEETTWRNAASSFAYGMRQILLQHPWAINLVGKVPSIGPNAMRILSRLIRTFEHAGFRDIDQHYAASALMSYVAGVTAPEISWNAALDRSGLDSNEWNAAMQPTVRRAAADYPELVARYAEFSEMDVDTSRALNFEFGLTCLLDGLEARLNRSIPPPADPPAAPDARSGARGDGGTIGG</sequence>
<evidence type="ECO:0000313" key="8">
    <source>
        <dbReference type="Proteomes" id="UP000534286"/>
    </source>
</evidence>
<evidence type="ECO:0000256" key="3">
    <source>
        <dbReference type="ARBA" id="ARBA00023163"/>
    </source>
</evidence>
<dbReference type="Pfam" id="PF00440">
    <property type="entry name" value="TetR_N"/>
    <property type="match status" value="1"/>
</dbReference>
<keyword evidence="3" id="KW-0804">Transcription</keyword>
<dbReference type="InterPro" id="IPR050109">
    <property type="entry name" value="HTH-type_TetR-like_transc_reg"/>
</dbReference>
<dbReference type="SUPFAM" id="SSF46689">
    <property type="entry name" value="Homeodomain-like"/>
    <property type="match status" value="1"/>
</dbReference>
<dbReference type="Gene3D" id="1.10.357.10">
    <property type="entry name" value="Tetracycline Repressor, domain 2"/>
    <property type="match status" value="1"/>
</dbReference>
<dbReference type="InterPro" id="IPR009057">
    <property type="entry name" value="Homeodomain-like_sf"/>
</dbReference>
<evidence type="ECO:0000256" key="4">
    <source>
        <dbReference type="PROSITE-ProRule" id="PRU00335"/>
    </source>
</evidence>
<feature type="domain" description="HTH tetR-type" evidence="6">
    <location>
        <begin position="20"/>
        <end position="80"/>
    </location>
</feature>
<dbReference type="Gene3D" id="1.10.10.60">
    <property type="entry name" value="Homeodomain-like"/>
    <property type="match status" value="1"/>
</dbReference>
<dbReference type="GO" id="GO:0045892">
    <property type="term" value="P:negative regulation of DNA-templated transcription"/>
    <property type="evidence" value="ECO:0007669"/>
    <property type="project" value="InterPro"/>
</dbReference>
<dbReference type="InterPro" id="IPR004111">
    <property type="entry name" value="Repressor_TetR_C"/>
</dbReference>
<gene>
    <name evidence="7" type="ORF">FHR32_004754</name>
</gene>
<evidence type="ECO:0000313" key="7">
    <source>
        <dbReference type="EMBL" id="MBB4940449.1"/>
    </source>
</evidence>
<dbReference type="PANTHER" id="PTHR30055:SF151">
    <property type="entry name" value="TRANSCRIPTIONAL REGULATORY PROTEIN"/>
    <property type="match status" value="1"/>
</dbReference>
<dbReference type="RefSeq" id="WP_312882624.1">
    <property type="nucleotide sequence ID" value="NZ_BAABEK010000033.1"/>
</dbReference>
<dbReference type="GO" id="GO:0003700">
    <property type="term" value="F:DNA-binding transcription factor activity"/>
    <property type="evidence" value="ECO:0007669"/>
    <property type="project" value="TreeGrafter"/>
</dbReference>
<organism evidence="7 8">
    <name type="scientific">Streptosporangium album</name>
    <dbReference type="NCBI Taxonomy" id="47479"/>
    <lineage>
        <taxon>Bacteria</taxon>
        <taxon>Bacillati</taxon>
        <taxon>Actinomycetota</taxon>
        <taxon>Actinomycetes</taxon>
        <taxon>Streptosporangiales</taxon>
        <taxon>Streptosporangiaceae</taxon>
        <taxon>Streptosporangium</taxon>
    </lineage>
</organism>
<accession>A0A7W7RY84</accession>
<dbReference type="PROSITE" id="PS01081">
    <property type="entry name" value="HTH_TETR_1"/>
    <property type="match status" value="1"/>
</dbReference>
<dbReference type="InterPro" id="IPR023772">
    <property type="entry name" value="DNA-bd_HTH_TetR-type_CS"/>
</dbReference>
<evidence type="ECO:0000256" key="2">
    <source>
        <dbReference type="ARBA" id="ARBA00023125"/>
    </source>
</evidence>
<dbReference type="SUPFAM" id="SSF48498">
    <property type="entry name" value="Tetracyclin repressor-like, C-terminal domain"/>
    <property type="match status" value="1"/>
</dbReference>
<name>A0A7W7RY84_9ACTN</name>
<feature type="DNA-binding region" description="H-T-H motif" evidence="4">
    <location>
        <begin position="43"/>
        <end position="62"/>
    </location>
</feature>
<dbReference type="EMBL" id="JACHJU010000001">
    <property type="protein sequence ID" value="MBB4940449.1"/>
    <property type="molecule type" value="Genomic_DNA"/>
</dbReference>
<feature type="compositionally biased region" description="Pro residues" evidence="5">
    <location>
        <begin position="238"/>
        <end position="247"/>
    </location>
</feature>
<evidence type="ECO:0000256" key="5">
    <source>
        <dbReference type="SAM" id="MobiDB-lite"/>
    </source>
</evidence>
<feature type="region of interest" description="Disordered" evidence="5">
    <location>
        <begin position="236"/>
        <end position="263"/>
    </location>
</feature>
<keyword evidence="1" id="KW-0805">Transcription regulation</keyword>
<evidence type="ECO:0000256" key="1">
    <source>
        <dbReference type="ARBA" id="ARBA00023015"/>
    </source>
</evidence>
<keyword evidence="2 4" id="KW-0238">DNA-binding</keyword>
<dbReference type="Proteomes" id="UP000534286">
    <property type="component" value="Unassembled WGS sequence"/>
</dbReference>
<keyword evidence="8" id="KW-1185">Reference proteome</keyword>
<comment type="caution">
    <text evidence="7">The sequence shown here is derived from an EMBL/GenBank/DDBJ whole genome shotgun (WGS) entry which is preliminary data.</text>
</comment>
<proteinExistence type="predicted"/>
<dbReference type="InterPro" id="IPR001647">
    <property type="entry name" value="HTH_TetR"/>
</dbReference>
<dbReference type="InterPro" id="IPR036271">
    <property type="entry name" value="Tet_transcr_reg_TetR-rel_C_sf"/>
</dbReference>
<protein>
    <submittedName>
        <fullName evidence="7">AcrR family transcriptional regulator</fullName>
    </submittedName>
</protein>
<dbReference type="PROSITE" id="PS50977">
    <property type="entry name" value="HTH_TETR_2"/>
    <property type="match status" value="1"/>
</dbReference>
<reference evidence="7 8" key="1">
    <citation type="submission" date="2020-08" db="EMBL/GenBank/DDBJ databases">
        <title>Sequencing the genomes of 1000 actinobacteria strains.</title>
        <authorList>
            <person name="Klenk H.-P."/>
        </authorList>
    </citation>
    <scope>NUCLEOTIDE SEQUENCE [LARGE SCALE GENOMIC DNA]</scope>
    <source>
        <strain evidence="7 8">DSM 43023</strain>
    </source>
</reference>
<dbReference type="PANTHER" id="PTHR30055">
    <property type="entry name" value="HTH-TYPE TRANSCRIPTIONAL REGULATOR RUTR"/>
    <property type="match status" value="1"/>
</dbReference>
<evidence type="ECO:0000259" key="6">
    <source>
        <dbReference type="PROSITE" id="PS50977"/>
    </source>
</evidence>